<evidence type="ECO:0000313" key="3">
    <source>
        <dbReference type="Proteomes" id="UP000184041"/>
    </source>
</evidence>
<proteinExistence type="predicted"/>
<keyword evidence="3" id="KW-1185">Reference proteome</keyword>
<evidence type="ECO:0000313" key="2">
    <source>
        <dbReference type="EMBL" id="SHF90841.1"/>
    </source>
</evidence>
<name>A0A1M5FI74_9BACT</name>
<dbReference type="Pfam" id="PF11138">
    <property type="entry name" value="DUF2911"/>
    <property type="match status" value="1"/>
</dbReference>
<dbReference type="EMBL" id="FQUS01000015">
    <property type="protein sequence ID" value="SHF90841.1"/>
    <property type="molecule type" value="Genomic_DNA"/>
</dbReference>
<dbReference type="PROSITE" id="PS51257">
    <property type="entry name" value="PROKAR_LIPOPROTEIN"/>
    <property type="match status" value="1"/>
</dbReference>
<organism evidence="2 3">
    <name type="scientific">Fodinibius roseus</name>
    <dbReference type="NCBI Taxonomy" id="1194090"/>
    <lineage>
        <taxon>Bacteria</taxon>
        <taxon>Pseudomonadati</taxon>
        <taxon>Balneolota</taxon>
        <taxon>Balneolia</taxon>
        <taxon>Balneolales</taxon>
        <taxon>Balneolaceae</taxon>
        <taxon>Fodinibius</taxon>
    </lineage>
</organism>
<dbReference type="Proteomes" id="UP000184041">
    <property type="component" value="Unassembled WGS sequence"/>
</dbReference>
<keyword evidence="1" id="KW-0732">Signal</keyword>
<feature type="signal peptide" evidence="1">
    <location>
        <begin position="1"/>
        <end position="24"/>
    </location>
</feature>
<accession>A0A1M5FI74</accession>
<dbReference type="InterPro" id="IPR021314">
    <property type="entry name" value="DUF2911"/>
</dbReference>
<evidence type="ECO:0008006" key="4">
    <source>
        <dbReference type="Google" id="ProtNLM"/>
    </source>
</evidence>
<dbReference type="STRING" id="1194090.SAMN05443144_11527"/>
<dbReference type="OrthoDB" id="195456at2"/>
<evidence type="ECO:0000256" key="1">
    <source>
        <dbReference type="SAM" id="SignalP"/>
    </source>
</evidence>
<protein>
    <recommendedName>
        <fullName evidence="4">DUF2911 domain-containing protein</fullName>
    </recommendedName>
</protein>
<dbReference type="RefSeq" id="WP_073065495.1">
    <property type="nucleotide sequence ID" value="NZ_FQUS01000015.1"/>
</dbReference>
<reference evidence="2 3" key="1">
    <citation type="submission" date="2016-11" db="EMBL/GenBank/DDBJ databases">
        <authorList>
            <person name="Jaros S."/>
            <person name="Januszkiewicz K."/>
            <person name="Wedrychowicz H."/>
        </authorList>
    </citation>
    <scope>NUCLEOTIDE SEQUENCE [LARGE SCALE GENOMIC DNA]</scope>
    <source>
        <strain evidence="2 3">DSM 21986</strain>
    </source>
</reference>
<sequence>MTTRTIYILSSLLILLLLGSCTQSEPEEPETLRRKSPIAIAKVLHHPSDTYIKVIYGQPYKRERDIFGQLVPYDNIWRTGANEATELTTTHDIRFAGEELEAGTYSLFTIPREGEPWTVILNEELGLWGDFDYQQEHDVLRVDVPAEQKESVAEAFTIQFTDVVDDSTNIVLQWDRTEVRIPIAFLASGSGAGE</sequence>
<feature type="chain" id="PRO_5012589969" description="DUF2911 domain-containing protein" evidence="1">
    <location>
        <begin position="25"/>
        <end position="194"/>
    </location>
</feature>
<gene>
    <name evidence="2" type="ORF">SAMN05443144_11527</name>
</gene>
<dbReference type="AlphaFoldDB" id="A0A1M5FI74"/>